<evidence type="ECO:0000313" key="3">
    <source>
        <dbReference type="EMBL" id="CAB4774502.1"/>
    </source>
</evidence>
<dbReference type="PROSITE" id="PS51462">
    <property type="entry name" value="NUDIX"/>
    <property type="match status" value="1"/>
</dbReference>
<dbReference type="AlphaFoldDB" id="A0A6J6VPZ7"/>
<dbReference type="InterPro" id="IPR020476">
    <property type="entry name" value="Nudix_hydrolase"/>
</dbReference>
<accession>A0A6J6VPZ7</accession>
<evidence type="ECO:0000256" key="1">
    <source>
        <dbReference type="ARBA" id="ARBA00022801"/>
    </source>
</evidence>
<gene>
    <name evidence="3" type="ORF">UFOPK2958_00107</name>
</gene>
<dbReference type="PROSITE" id="PS00893">
    <property type="entry name" value="NUDIX_BOX"/>
    <property type="match status" value="1"/>
</dbReference>
<sequence>MNAELIVPSDQPHDLIRAAGGVLFRTSRRGRDKVAVVYREARGDWTFPKGKLDEGESFEEAALREVVEETGITAEIRRFIGSTNYTHRKGRPKIVAYYLMESISGEFAPNEEVDELRWVTLDEAFELLTWDRDQELIDLLRLLPEFRATAS</sequence>
<dbReference type="GO" id="GO:0006167">
    <property type="term" value="P:AMP biosynthetic process"/>
    <property type="evidence" value="ECO:0007669"/>
    <property type="project" value="TreeGrafter"/>
</dbReference>
<dbReference type="InterPro" id="IPR000086">
    <property type="entry name" value="NUDIX_hydrolase_dom"/>
</dbReference>
<keyword evidence="1" id="KW-0378">Hydrolase</keyword>
<dbReference type="SUPFAM" id="SSF55811">
    <property type="entry name" value="Nudix"/>
    <property type="match status" value="1"/>
</dbReference>
<dbReference type="InterPro" id="IPR020084">
    <property type="entry name" value="NUDIX_hydrolase_CS"/>
</dbReference>
<dbReference type="GO" id="GO:0004081">
    <property type="term" value="F:bis(5'-nucleosyl)-tetraphosphatase (asymmetrical) activity"/>
    <property type="evidence" value="ECO:0007669"/>
    <property type="project" value="TreeGrafter"/>
</dbReference>
<evidence type="ECO:0000259" key="2">
    <source>
        <dbReference type="PROSITE" id="PS51462"/>
    </source>
</evidence>
<dbReference type="PANTHER" id="PTHR21340:SF0">
    <property type="entry name" value="BIS(5'-NUCLEOSYL)-TETRAPHOSPHATASE [ASYMMETRICAL]"/>
    <property type="match status" value="1"/>
</dbReference>
<dbReference type="EMBL" id="CAFAAB010000005">
    <property type="protein sequence ID" value="CAB4774502.1"/>
    <property type="molecule type" value="Genomic_DNA"/>
</dbReference>
<proteinExistence type="predicted"/>
<organism evidence="3">
    <name type="scientific">freshwater metagenome</name>
    <dbReference type="NCBI Taxonomy" id="449393"/>
    <lineage>
        <taxon>unclassified sequences</taxon>
        <taxon>metagenomes</taxon>
        <taxon>ecological metagenomes</taxon>
    </lineage>
</organism>
<feature type="domain" description="Nudix hydrolase" evidence="2">
    <location>
        <begin position="14"/>
        <end position="142"/>
    </location>
</feature>
<dbReference type="Pfam" id="PF00293">
    <property type="entry name" value="NUDIX"/>
    <property type="match status" value="1"/>
</dbReference>
<name>A0A6J6VPZ7_9ZZZZ</name>
<dbReference type="InterPro" id="IPR051325">
    <property type="entry name" value="Nudix_hydrolase_domain"/>
</dbReference>
<dbReference type="InterPro" id="IPR015797">
    <property type="entry name" value="NUDIX_hydrolase-like_dom_sf"/>
</dbReference>
<dbReference type="Gene3D" id="3.90.79.10">
    <property type="entry name" value="Nucleoside Triphosphate Pyrophosphohydrolase"/>
    <property type="match status" value="1"/>
</dbReference>
<dbReference type="CDD" id="cd03673">
    <property type="entry name" value="NUDIX_Ap6A_hydrolase"/>
    <property type="match status" value="1"/>
</dbReference>
<dbReference type="PRINTS" id="PR00502">
    <property type="entry name" value="NUDIXFAMILY"/>
</dbReference>
<dbReference type="PANTHER" id="PTHR21340">
    <property type="entry name" value="DIADENOSINE 5,5-P1,P4-TETRAPHOSPHATE PYROPHOSPHOHYDROLASE MUTT"/>
    <property type="match status" value="1"/>
</dbReference>
<dbReference type="GO" id="GO:0006754">
    <property type="term" value="P:ATP biosynthetic process"/>
    <property type="evidence" value="ECO:0007669"/>
    <property type="project" value="TreeGrafter"/>
</dbReference>
<reference evidence="3" key="1">
    <citation type="submission" date="2020-05" db="EMBL/GenBank/DDBJ databases">
        <authorList>
            <person name="Chiriac C."/>
            <person name="Salcher M."/>
            <person name="Ghai R."/>
            <person name="Kavagutti S V."/>
        </authorList>
    </citation>
    <scope>NUCLEOTIDE SEQUENCE</scope>
</reference>
<protein>
    <submittedName>
        <fullName evidence="3">Unannotated protein</fullName>
    </submittedName>
</protein>